<dbReference type="PANTHER" id="PTHR47990">
    <property type="entry name" value="2-OXOGLUTARATE (2OG) AND FE(II)-DEPENDENT OXYGENASE SUPERFAMILY PROTEIN-RELATED"/>
    <property type="match status" value="1"/>
</dbReference>
<reference evidence="9" key="2">
    <citation type="submission" date="2025-08" db="UniProtKB">
        <authorList>
            <consortium name="RefSeq"/>
        </authorList>
    </citation>
    <scope>IDENTIFICATION</scope>
    <source>
        <tissue evidence="9">Leaves</tissue>
    </source>
</reference>
<dbReference type="GO" id="GO:0046872">
    <property type="term" value="F:metal ion binding"/>
    <property type="evidence" value="ECO:0007669"/>
    <property type="project" value="UniProtKB-KW"/>
</dbReference>
<proteinExistence type="inferred from homology"/>
<keyword evidence="3 6" id="KW-0560">Oxidoreductase</keyword>
<protein>
    <submittedName>
        <fullName evidence="9">Deoxypodophyllotoxin synthase-like</fullName>
    </submittedName>
</protein>
<evidence type="ECO:0000313" key="9">
    <source>
        <dbReference type="RefSeq" id="XP_027082355.1"/>
    </source>
</evidence>
<dbReference type="GO" id="GO:0002238">
    <property type="term" value="P:response to molecule of fungal origin"/>
    <property type="evidence" value="ECO:0007669"/>
    <property type="project" value="UniProtKB-ARBA"/>
</dbReference>
<sequence length="315" mass="35300">MGSITQNNLLPVIDFTGKTSNSGFTSWVSTRDEVVRALEEYGCFIAIYDKVPLELRQDILHASEELFNLPTETKVLNTSDSPAHGYVGGEPTVPLFESFGIENATTFEGVQKFTNVIWPSGNNNFSETALSYSKLVAELNQVVLKMVSETYGVDKDCELLFGSMYYLLKMFKYHSPGENEKNMGLIPHTDANFMSILHQGHVNGLEIKTKNGDWELVDSLFPTSFVVIAGDVCTAWTNGRIKAPHHRVMMSGNAERYSIGLFAFVRDLIVQVPKELVDDEHPLQFGPFDPYKYLLFCMTEGGRRSECKIKSYCGV</sequence>
<evidence type="ECO:0000256" key="1">
    <source>
        <dbReference type="ARBA" id="ARBA00008056"/>
    </source>
</evidence>
<dbReference type="InterPro" id="IPR026992">
    <property type="entry name" value="DIOX_N"/>
</dbReference>
<accession>A0A6P6TVI7</accession>
<keyword evidence="8" id="KW-1185">Reference proteome</keyword>
<dbReference type="Proteomes" id="UP001652660">
    <property type="component" value="Chromosome 8e"/>
</dbReference>
<dbReference type="SUPFAM" id="SSF51197">
    <property type="entry name" value="Clavaminate synthase-like"/>
    <property type="match status" value="1"/>
</dbReference>
<keyword evidence="4 6" id="KW-0408">Iron</keyword>
<dbReference type="PROSITE" id="PS51471">
    <property type="entry name" value="FE2OG_OXY"/>
    <property type="match status" value="1"/>
</dbReference>
<evidence type="ECO:0000259" key="7">
    <source>
        <dbReference type="PROSITE" id="PS51471"/>
    </source>
</evidence>
<feature type="domain" description="Fe2OG dioxygenase" evidence="7">
    <location>
        <begin position="162"/>
        <end position="267"/>
    </location>
</feature>
<reference evidence="8" key="1">
    <citation type="journal article" date="2025" name="Foods">
        <title>Unveiling the Microbial Signatures of Arabica Coffee Cherries: Insights into Ripeness Specific Diversity, Functional Traits, and Implications for Quality and Safety.</title>
        <authorList>
            <consortium name="RefSeq"/>
            <person name="Tenea G.N."/>
            <person name="Cifuentes V."/>
            <person name="Reyes P."/>
            <person name="Cevallos-Vallejos M."/>
        </authorList>
    </citation>
    <scope>NUCLEOTIDE SEQUENCE [LARGE SCALE GENOMIC DNA]</scope>
</reference>
<dbReference type="Pfam" id="PF03171">
    <property type="entry name" value="2OG-FeII_Oxy"/>
    <property type="match status" value="1"/>
</dbReference>
<dbReference type="RefSeq" id="XP_027082355.1">
    <property type="nucleotide sequence ID" value="XM_027226554.2"/>
</dbReference>
<dbReference type="AlphaFoldDB" id="A0A6P6TVI7"/>
<keyword evidence="2 6" id="KW-0479">Metal-binding</keyword>
<evidence type="ECO:0000256" key="6">
    <source>
        <dbReference type="RuleBase" id="RU003682"/>
    </source>
</evidence>
<dbReference type="InterPro" id="IPR050231">
    <property type="entry name" value="Iron_ascorbate_oxido_reductase"/>
</dbReference>
<dbReference type="Gene3D" id="2.60.120.330">
    <property type="entry name" value="B-lactam Antibiotic, Isopenicillin N Synthase, Chain"/>
    <property type="match status" value="1"/>
</dbReference>
<evidence type="ECO:0000256" key="4">
    <source>
        <dbReference type="ARBA" id="ARBA00023004"/>
    </source>
</evidence>
<evidence type="ECO:0000313" key="8">
    <source>
        <dbReference type="Proteomes" id="UP001652660"/>
    </source>
</evidence>
<evidence type="ECO:0000256" key="3">
    <source>
        <dbReference type="ARBA" id="ARBA00023002"/>
    </source>
</evidence>
<name>A0A6P6TVI7_COFAR</name>
<dbReference type="FunFam" id="2.60.120.330:FF:000022">
    <property type="entry name" value="Probable 2-oxoglutarate-dependent dioxygenase AOP1.2"/>
    <property type="match status" value="1"/>
</dbReference>
<dbReference type="Pfam" id="PF14226">
    <property type="entry name" value="DIOX_N"/>
    <property type="match status" value="1"/>
</dbReference>
<gene>
    <name evidence="9" type="primary">LOC113704674</name>
</gene>
<dbReference type="GeneID" id="113704674"/>
<evidence type="ECO:0000256" key="2">
    <source>
        <dbReference type="ARBA" id="ARBA00022723"/>
    </source>
</evidence>
<dbReference type="OrthoDB" id="288590at2759"/>
<dbReference type="InterPro" id="IPR027443">
    <property type="entry name" value="IPNS-like_sf"/>
</dbReference>
<dbReference type="GO" id="GO:0016706">
    <property type="term" value="F:2-oxoglutarate-dependent dioxygenase activity"/>
    <property type="evidence" value="ECO:0007669"/>
    <property type="project" value="UniProtKB-ARBA"/>
</dbReference>
<comment type="similarity">
    <text evidence="1 6">Belongs to the iron/ascorbate-dependent oxidoreductase family.</text>
</comment>
<dbReference type="GO" id="GO:0009805">
    <property type="term" value="P:coumarin biosynthetic process"/>
    <property type="evidence" value="ECO:0007669"/>
    <property type="project" value="UniProtKB-ARBA"/>
</dbReference>
<dbReference type="InterPro" id="IPR044861">
    <property type="entry name" value="IPNS-like_FE2OG_OXY"/>
</dbReference>
<organism evidence="8 9">
    <name type="scientific">Coffea arabica</name>
    <name type="common">Arabian coffee</name>
    <dbReference type="NCBI Taxonomy" id="13443"/>
    <lineage>
        <taxon>Eukaryota</taxon>
        <taxon>Viridiplantae</taxon>
        <taxon>Streptophyta</taxon>
        <taxon>Embryophyta</taxon>
        <taxon>Tracheophyta</taxon>
        <taxon>Spermatophyta</taxon>
        <taxon>Magnoliopsida</taxon>
        <taxon>eudicotyledons</taxon>
        <taxon>Gunneridae</taxon>
        <taxon>Pentapetalae</taxon>
        <taxon>asterids</taxon>
        <taxon>lamiids</taxon>
        <taxon>Gentianales</taxon>
        <taxon>Rubiaceae</taxon>
        <taxon>Ixoroideae</taxon>
        <taxon>Gardenieae complex</taxon>
        <taxon>Bertiereae - Coffeeae clade</taxon>
        <taxon>Coffeeae</taxon>
        <taxon>Coffea</taxon>
    </lineage>
</organism>
<evidence type="ECO:0000256" key="5">
    <source>
        <dbReference type="ARBA" id="ARBA00057022"/>
    </source>
</evidence>
<dbReference type="InterPro" id="IPR005123">
    <property type="entry name" value="Oxoglu/Fe-dep_dioxygenase_dom"/>
</dbReference>
<comment type="function">
    <text evidence="5">Probable 2-oxoglutarate-dependent dioxygenase that may be involved in glucosinolates biosynthesis. May play a role in the production of aliphatic glucosinolates.</text>
</comment>